<name>A0A8H3UBC5_VENIN</name>
<gene>
    <name evidence="1" type="ORF">BLS_002915</name>
    <name evidence="3" type="ORF">EG327_005600</name>
    <name evidence="2" type="ORF">EG328_008599</name>
</gene>
<accession>A0A8H3UBC5</accession>
<sequence length="217" mass="24690">MSSEAYDVYRVEYKVALQDPLMGPGTRYHNGIFVHTEPDVETEKGGGQLFSVKGAIGDSIGMEFEQKPARWPEESSTFRAKHYIGQIRKSDYDTFRQLLASVPPPPRQRCFNTSTRGWEPCKPDGSFYAPYETPPPYMKCTEWVLLKAIPALQQMPNLLYPNGVPAQPQSQQVFQTAIQQATQPAAEQASQGASAWVWDTAQSRYRYWNGTEWIWQT</sequence>
<dbReference type="EMBL" id="WNWQ01001955">
    <property type="protein sequence ID" value="KAE9961244.1"/>
    <property type="molecule type" value="Genomic_DNA"/>
</dbReference>
<dbReference type="EMBL" id="WNWS01000491">
    <property type="protein sequence ID" value="KAE9966845.1"/>
    <property type="molecule type" value="Genomic_DNA"/>
</dbReference>
<dbReference type="Proteomes" id="UP000433883">
    <property type="component" value="Unassembled WGS sequence"/>
</dbReference>
<reference evidence="2 4" key="1">
    <citation type="submission" date="2018-12" db="EMBL/GenBank/DDBJ databases">
        <title>Venturia inaequalis Genome Resource.</title>
        <authorList>
            <person name="Lichtner F.J."/>
        </authorList>
    </citation>
    <scope>NUCLEOTIDE SEQUENCE [LARGE SCALE GENOMIC DNA]</scope>
    <source>
        <strain evidence="2 4">120213</strain>
        <strain evidence="1">Bline_iso_100314</strain>
        <strain evidence="3 5">DMI_063113</strain>
    </source>
</reference>
<evidence type="ECO:0000313" key="4">
    <source>
        <dbReference type="Proteomes" id="UP000447873"/>
    </source>
</evidence>
<dbReference type="InterPro" id="IPR046670">
    <property type="entry name" value="DUF6540"/>
</dbReference>
<dbReference type="Proteomes" id="UP000447873">
    <property type="component" value="Unassembled WGS sequence"/>
</dbReference>
<comment type="caution">
    <text evidence="2">The sequence shown here is derived from an EMBL/GenBank/DDBJ whole genome shotgun (WGS) entry which is preliminary data.</text>
</comment>
<protein>
    <submittedName>
        <fullName evidence="2">Uncharacterized protein</fullName>
    </submittedName>
</protein>
<evidence type="ECO:0000313" key="2">
    <source>
        <dbReference type="EMBL" id="KAE9966845.1"/>
    </source>
</evidence>
<dbReference type="AlphaFoldDB" id="A0A8H3UBC5"/>
<evidence type="ECO:0000313" key="3">
    <source>
        <dbReference type="EMBL" id="KAE9983132.1"/>
    </source>
</evidence>
<dbReference type="OrthoDB" id="4135672at2759"/>
<dbReference type="Pfam" id="PF20174">
    <property type="entry name" value="DUF6540"/>
    <property type="match status" value="1"/>
</dbReference>
<evidence type="ECO:0000313" key="5">
    <source>
        <dbReference type="Proteomes" id="UP000490939"/>
    </source>
</evidence>
<proteinExistence type="predicted"/>
<keyword evidence="5" id="KW-1185">Reference proteome</keyword>
<dbReference type="EMBL" id="WNWR01000323">
    <property type="protein sequence ID" value="KAE9983132.1"/>
    <property type="molecule type" value="Genomic_DNA"/>
</dbReference>
<organism evidence="2 4">
    <name type="scientific">Venturia inaequalis</name>
    <name type="common">Apple scab fungus</name>
    <dbReference type="NCBI Taxonomy" id="5025"/>
    <lineage>
        <taxon>Eukaryota</taxon>
        <taxon>Fungi</taxon>
        <taxon>Dikarya</taxon>
        <taxon>Ascomycota</taxon>
        <taxon>Pezizomycotina</taxon>
        <taxon>Dothideomycetes</taxon>
        <taxon>Pleosporomycetidae</taxon>
        <taxon>Venturiales</taxon>
        <taxon>Venturiaceae</taxon>
        <taxon>Venturia</taxon>
    </lineage>
</organism>
<dbReference type="Proteomes" id="UP000490939">
    <property type="component" value="Unassembled WGS sequence"/>
</dbReference>
<evidence type="ECO:0000313" key="1">
    <source>
        <dbReference type="EMBL" id="KAE9961244.1"/>
    </source>
</evidence>